<name>A0A8C4P718_DRONO</name>
<evidence type="ECO:0000256" key="5">
    <source>
        <dbReference type="ARBA" id="ARBA00023136"/>
    </source>
</evidence>
<dbReference type="AlphaFoldDB" id="A0A8C4P718"/>
<reference evidence="7" key="1">
    <citation type="submission" date="2025-08" db="UniProtKB">
        <authorList>
            <consortium name="Ensembl"/>
        </authorList>
    </citation>
    <scope>IDENTIFICATION</scope>
</reference>
<keyword evidence="5 6" id="KW-0472">Membrane</keyword>
<feature type="transmembrane region" description="Helical" evidence="6">
    <location>
        <begin position="29"/>
        <end position="56"/>
    </location>
</feature>
<accession>A0A8C4P718</accession>
<dbReference type="GO" id="GO:0050957">
    <property type="term" value="P:equilibrioception"/>
    <property type="evidence" value="ECO:0007669"/>
    <property type="project" value="TreeGrafter"/>
</dbReference>
<evidence type="ECO:0000313" key="8">
    <source>
        <dbReference type="Proteomes" id="UP000694423"/>
    </source>
</evidence>
<organism evidence="7 8">
    <name type="scientific">Dromaius novaehollandiae</name>
    <name type="common">Emu</name>
    <dbReference type="NCBI Taxonomy" id="8790"/>
    <lineage>
        <taxon>Eukaryota</taxon>
        <taxon>Metazoa</taxon>
        <taxon>Chordata</taxon>
        <taxon>Craniata</taxon>
        <taxon>Vertebrata</taxon>
        <taxon>Euteleostomi</taxon>
        <taxon>Archelosauria</taxon>
        <taxon>Archosauria</taxon>
        <taxon>Dinosauria</taxon>
        <taxon>Saurischia</taxon>
        <taxon>Theropoda</taxon>
        <taxon>Coelurosauria</taxon>
        <taxon>Aves</taxon>
        <taxon>Palaeognathae</taxon>
        <taxon>Casuariiformes</taxon>
        <taxon>Dromaiidae</taxon>
        <taxon>Dromaius</taxon>
    </lineage>
</organism>
<keyword evidence="3 6" id="KW-0812">Transmembrane</keyword>
<dbReference type="Ensembl" id="ENSDNVT00000013313.1">
    <property type="protein sequence ID" value="ENSDNVP00000011042.1"/>
    <property type="gene ID" value="ENSDNVG00000007809.1"/>
</dbReference>
<sequence length="164" mass="17231">RPLPPPCRDAAPASFYIFPELLRAIPASIHVSVVLFCAAAAAAALAATGLFAYNALGSPRRALHGPAGLYLCTFVAGSCGCLVLVLFSSEVKVHHLSEKIANFKEGSFTFKTHSEQFDSAFWVVLACCLVQLLNAGLARVAGLQFPFSKPKDAGASAGAADLMY</sequence>
<keyword evidence="4 6" id="KW-1133">Transmembrane helix</keyword>
<dbReference type="InterPro" id="IPR026748">
    <property type="entry name" value="Clarin"/>
</dbReference>
<feature type="transmembrane region" description="Helical" evidence="6">
    <location>
        <begin position="120"/>
        <end position="141"/>
    </location>
</feature>
<reference evidence="7" key="2">
    <citation type="submission" date="2025-09" db="UniProtKB">
        <authorList>
            <consortium name="Ensembl"/>
        </authorList>
    </citation>
    <scope>IDENTIFICATION</scope>
</reference>
<evidence type="ECO:0000256" key="4">
    <source>
        <dbReference type="ARBA" id="ARBA00022989"/>
    </source>
</evidence>
<evidence type="ECO:0000256" key="3">
    <source>
        <dbReference type="ARBA" id="ARBA00022692"/>
    </source>
</evidence>
<dbReference type="GO" id="GO:0016020">
    <property type="term" value="C:membrane"/>
    <property type="evidence" value="ECO:0007669"/>
    <property type="project" value="UniProtKB-SubCell"/>
</dbReference>
<comment type="subcellular location">
    <subcellularLocation>
        <location evidence="1">Membrane</location>
        <topology evidence="1">Multi-pass membrane protein</topology>
    </subcellularLocation>
</comment>
<dbReference type="PANTHER" id="PTHR31548:SF4">
    <property type="entry name" value="CLARIN-1"/>
    <property type="match status" value="1"/>
</dbReference>
<comment type="similarity">
    <text evidence="2">Belongs to the clarin family.</text>
</comment>
<dbReference type="Pfam" id="PF25807">
    <property type="entry name" value="Clarin-2"/>
    <property type="match status" value="1"/>
</dbReference>
<dbReference type="GO" id="GO:0007605">
    <property type="term" value="P:sensory perception of sound"/>
    <property type="evidence" value="ECO:0007669"/>
    <property type="project" value="UniProtKB-ARBA"/>
</dbReference>
<evidence type="ECO:0000313" key="7">
    <source>
        <dbReference type="Ensembl" id="ENSDNVP00000011042.1"/>
    </source>
</evidence>
<evidence type="ECO:0000256" key="6">
    <source>
        <dbReference type="SAM" id="Phobius"/>
    </source>
</evidence>
<feature type="transmembrane region" description="Helical" evidence="6">
    <location>
        <begin position="68"/>
        <end position="87"/>
    </location>
</feature>
<dbReference type="Proteomes" id="UP000694423">
    <property type="component" value="Unplaced"/>
</dbReference>
<protein>
    <submittedName>
        <fullName evidence="7">Clarin 1</fullName>
    </submittedName>
</protein>
<keyword evidence="8" id="KW-1185">Reference proteome</keyword>
<evidence type="ECO:0000256" key="2">
    <source>
        <dbReference type="ARBA" id="ARBA00005787"/>
    </source>
</evidence>
<proteinExistence type="inferred from homology"/>
<dbReference type="PANTHER" id="PTHR31548">
    <property type="entry name" value="CLARIN"/>
    <property type="match status" value="1"/>
</dbReference>
<evidence type="ECO:0000256" key="1">
    <source>
        <dbReference type="ARBA" id="ARBA00004141"/>
    </source>
</evidence>